<dbReference type="InterPro" id="IPR050086">
    <property type="entry name" value="MetN_ABC_transporter-like"/>
</dbReference>
<gene>
    <name evidence="5" type="ORF">D3P09_23750</name>
</gene>
<dbReference type="InterPro" id="IPR030679">
    <property type="entry name" value="ABC_ATPase_HisP-typ"/>
</dbReference>
<dbReference type="InterPro" id="IPR017871">
    <property type="entry name" value="ABC_transporter-like_CS"/>
</dbReference>
<proteinExistence type="predicted"/>
<dbReference type="GO" id="GO:0015424">
    <property type="term" value="F:ABC-type amino acid transporter activity"/>
    <property type="evidence" value="ECO:0007669"/>
    <property type="project" value="InterPro"/>
</dbReference>
<dbReference type="GO" id="GO:0016887">
    <property type="term" value="F:ATP hydrolysis activity"/>
    <property type="evidence" value="ECO:0007669"/>
    <property type="project" value="InterPro"/>
</dbReference>
<feature type="domain" description="ABC transporter" evidence="4">
    <location>
        <begin position="2"/>
        <end position="236"/>
    </location>
</feature>
<dbReference type="Proteomes" id="UP000267798">
    <property type="component" value="Unassembled WGS sequence"/>
</dbReference>
<accession>A0A3A6PEY3</accession>
<dbReference type="SUPFAM" id="SSF52540">
    <property type="entry name" value="P-loop containing nucleoside triphosphate hydrolases"/>
    <property type="match status" value="1"/>
</dbReference>
<reference evidence="5 6" key="1">
    <citation type="submission" date="2018-09" db="EMBL/GenBank/DDBJ databases">
        <title>Paenibacillus aracenensis nov. sp. isolated from a cave in southern Spain.</title>
        <authorList>
            <person name="Jurado V."/>
            <person name="Gutierrez-Patricio S."/>
            <person name="Gonzalez-Pimentel J.L."/>
            <person name="Miller A.Z."/>
            <person name="Laiz L."/>
            <person name="Saiz-Jimenez C."/>
        </authorList>
    </citation>
    <scope>NUCLEOTIDE SEQUENCE [LARGE SCALE GENOMIC DNA]</scope>
    <source>
        <strain evidence="5 6">JCM 19203</strain>
    </source>
</reference>
<dbReference type="AlphaFoldDB" id="A0A3A6PEY3"/>
<dbReference type="PANTHER" id="PTHR43166:SF37">
    <property type="entry name" value="ARGININE TRANSPORT ATP-BINDING PROTEIN ARTM"/>
    <property type="match status" value="1"/>
</dbReference>
<evidence type="ECO:0000256" key="2">
    <source>
        <dbReference type="ARBA" id="ARBA00022741"/>
    </source>
</evidence>
<keyword evidence="2" id="KW-0547">Nucleotide-binding</keyword>
<keyword evidence="1" id="KW-0813">Transport</keyword>
<dbReference type="PANTHER" id="PTHR43166">
    <property type="entry name" value="AMINO ACID IMPORT ATP-BINDING PROTEIN"/>
    <property type="match status" value="1"/>
</dbReference>
<dbReference type="GO" id="GO:0005524">
    <property type="term" value="F:ATP binding"/>
    <property type="evidence" value="ECO:0007669"/>
    <property type="project" value="UniProtKB-KW"/>
</dbReference>
<name>A0A3A6PEY3_9BACL</name>
<organism evidence="5 6">
    <name type="scientific">Paenibacillus pinisoli</name>
    <dbReference type="NCBI Taxonomy" id="1276110"/>
    <lineage>
        <taxon>Bacteria</taxon>
        <taxon>Bacillati</taxon>
        <taxon>Bacillota</taxon>
        <taxon>Bacilli</taxon>
        <taxon>Bacillales</taxon>
        <taxon>Paenibacillaceae</taxon>
        <taxon>Paenibacillus</taxon>
    </lineage>
</organism>
<evidence type="ECO:0000256" key="1">
    <source>
        <dbReference type="ARBA" id="ARBA00022448"/>
    </source>
</evidence>
<dbReference type="SMART" id="SM00382">
    <property type="entry name" value="AAA"/>
    <property type="match status" value="1"/>
</dbReference>
<dbReference type="InterPro" id="IPR003439">
    <property type="entry name" value="ABC_transporter-like_ATP-bd"/>
</dbReference>
<dbReference type="PIRSF" id="PIRSF039085">
    <property type="entry name" value="ABC_ATPase_HisP"/>
    <property type="match status" value="1"/>
</dbReference>
<keyword evidence="3 5" id="KW-0067">ATP-binding</keyword>
<dbReference type="InterPro" id="IPR003593">
    <property type="entry name" value="AAA+_ATPase"/>
</dbReference>
<keyword evidence="6" id="KW-1185">Reference proteome</keyword>
<protein>
    <submittedName>
        <fullName evidence="5">Amino acid ABC transporter ATP-binding protein</fullName>
    </submittedName>
</protein>
<dbReference type="InterPro" id="IPR027417">
    <property type="entry name" value="P-loop_NTPase"/>
</dbReference>
<dbReference type="Gene3D" id="3.40.50.300">
    <property type="entry name" value="P-loop containing nucleotide triphosphate hydrolases"/>
    <property type="match status" value="1"/>
</dbReference>
<evidence type="ECO:0000313" key="6">
    <source>
        <dbReference type="Proteomes" id="UP000267798"/>
    </source>
</evidence>
<dbReference type="Pfam" id="PF00005">
    <property type="entry name" value="ABC_tran"/>
    <property type="match status" value="1"/>
</dbReference>
<dbReference type="PROSITE" id="PS00211">
    <property type="entry name" value="ABC_TRANSPORTER_1"/>
    <property type="match status" value="1"/>
</dbReference>
<dbReference type="FunFam" id="3.40.50.300:FF:000020">
    <property type="entry name" value="Amino acid ABC transporter ATP-binding component"/>
    <property type="match status" value="1"/>
</dbReference>
<dbReference type="PROSITE" id="PS50893">
    <property type="entry name" value="ABC_TRANSPORTER_2"/>
    <property type="match status" value="1"/>
</dbReference>
<sequence>MINVTELTKTFGKHQVLKGITTSVRKGEVVALIGPSGSGKSTFLRCLNLLETPTSGIITINDTELTNRHTNIGKVRQRIGMVFQHFHLFPHMTVMENITFAPRRVKGVPAGAARDKAIALLERVGLADKADSYPSRLSGGQKQRVAIARSLAMEPEIMLFDEPTSALDPEMVKEVLAVIQGLASTGMTMLIVTHEMKFAREAADTIYFLDDGRLVEKTPPAQFFEEPQSERAKRFLEKVL</sequence>
<dbReference type="RefSeq" id="WP_120113923.1">
    <property type="nucleotide sequence ID" value="NZ_QXQB01000006.1"/>
</dbReference>
<dbReference type="CDD" id="cd03262">
    <property type="entry name" value="ABC_HisP_GlnQ"/>
    <property type="match status" value="1"/>
</dbReference>
<dbReference type="OrthoDB" id="1679618at2"/>
<comment type="caution">
    <text evidence="5">The sequence shown here is derived from an EMBL/GenBank/DDBJ whole genome shotgun (WGS) entry which is preliminary data.</text>
</comment>
<dbReference type="EMBL" id="QXQB01000006">
    <property type="protein sequence ID" value="RJX37368.1"/>
    <property type="molecule type" value="Genomic_DNA"/>
</dbReference>
<evidence type="ECO:0000313" key="5">
    <source>
        <dbReference type="EMBL" id="RJX37368.1"/>
    </source>
</evidence>
<evidence type="ECO:0000259" key="4">
    <source>
        <dbReference type="PROSITE" id="PS50893"/>
    </source>
</evidence>
<evidence type="ECO:0000256" key="3">
    <source>
        <dbReference type="ARBA" id="ARBA00022840"/>
    </source>
</evidence>